<evidence type="ECO:0000256" key="5">
    <source>
        <dbReference type="ARBA" id="ARBA00023326"/>
    </source>
</evidence>
<evidence type="ECO:0000313" key="7">
    <source>
        <dbReference type="EMBL" id="KAK9941870.1"/>
    </source>
</evidence>
<dbReference type="Gene3D" id="3.20.20.80">
    <property type="entry name" value="Glycosidases"/>
    <property type="match status" value="1"/>
</dbReference>
<dbReference type="InterPro" id="IPR008979">
    <property type="entry name" value="Galactose-bd-like_sf"/>
</dbReference>
<evidence type="ECO:0000256" key="1">
    <source>
        <dbReference type="ARBA" id="ARBA00007495"/>
    </source>
</evidence>
<keyword evidence="2" id="KW-0677">Repeat</keyword>
<sequence length="537" mass="60364">MANPQQPMYGGGIIINPELNDGLKGWSSFGNAKLRHTESQGNKFLVAHGRIQPHDSMSQKVYLQSHKLYTFSAWIQVSSGSDVPVAAIFKTASGFVRAGEIIAESNCWSMLKGGLTVEASGAAELYFESKNTSVEIWVDSISLQPFTEKQWKSHQDQSIAKYRKSKVRIQAVDAQGNPLSNATISIQQKAPRFPFGCAMTKLILNNPAHQKWFTSRFRVTTFGDEMKWYSTETTQGREDYSVADAMLKFAQQNNIAVRGHNVFWDDSQYQLSWVKSLSKPQLFKATYKRLNSVMHRYKGKVIAWDVVNENLHWDFFERKMGANASEIFYNWAIKADGQTPLFMNDYNTIEDSRDRSANPAKYLKKLRQIKSFPGNKGGRFGIGLESHFDTTPNIPYIRASLDTLGAARVPIWITELDVASHLNQPLYLEQVLRELHSHPQIQGIVVWAGRGAQGCYRMCLTDANFNNLPTGDVVDKLLHEWGYRSSASFTADANGFFEASLSHGDYDMKISHSSATDSSLVHKLNVASSTRSLQLSV</sequence>
<dbReference type="InterPro" id="IPR001261">
    <property type="entry name" value="ArgE/DapE_CS"/>
</dbReference>
<evidence type="ECO:0000313" key="8">
    <source>
        <dbReference type="Proteomes" id="UP001457282"/>
    </source>
</evidence>
<protein>
    <recommendedName>
        <fullName evidence="6">GH10 domain-containing protein</fullName>
    </recommendedName>
</protein>
<dbReference type="SMART" id="SM00633">
    <property type="entry name" value="Glyco_10"/>
    <property type="match status" value="1"/>
</dbReference>
<keyword evidence="5" id="KW-0624">Polysaccharide degradation</keyword>
<name>A0AAW1XYL0_RUBAR</name>
<dbReference type="EMBL" id="JBEDUW010000002">
    <property type="protein sequence ID" value="KAK9941870.1"/>
    <property type="molecule type" value="Genomic_DNA"/>
</dbReference>
<dbReference type="PANTHER" id="PTHR31490:SF2">
    <property type="entry name" value="GLYCOSYL HYDROLASE FAMILY 10 PROTEIN"/>
    <property type="match status" value="1"/>
</dbReference>
<gene>
    <name evidence="7" type="ORF">M0R45_007563</name>
</gene>
<dbReference type="PROSITE" id="PS00758">
    <property type="entry name" value="ARGE_DAPE_CPG2_1"/>
    <property type="match status" value="1"/>
</dbReference>
<dbReference type="Pfam" id="PF02018">
    <property type="entry name" value="CBM_4_9"/>
    <property type="match status" value="1"/>
</dbReference>
<evidence type="ECO:0000256" key="2">
    <source>
        <dbReference type="ARBA" id="ARBA00022737"/>
    </source>
</evidence>
<reference evidence="7 8" key="1">
    <citation type="journal article" date="2023" name="G3 (Bethesda)">
        <title>A chromosome-length genome assembly and annotation of blackberry (Rubus argutus, cv. 'Hillquist').</title>
        <authorList>
            <person name="Bruna T."/>
            <person name="Aryal R."/>
            <person name="Dudchenko O."/>
            <person name="Sargent D.J."/>
            <person name="Mead D."/>
            <person name="Buti M."/>
            <person name="Cavallini A."/>
            <person name="Hytonen T."/>
            <person name="Andres J."/>
            <person name="Pham M."/>
            <person name="Weisz D."/>
            <person name="Mascagni F."/>
            <person name="Usai G."/>
            <person name="Natali L."/>
            <person name="Bassil N."/>
            <person name="Fernandez G.E."/>
            <person name="Lomsadze A."/>
            <person name="Armour M."/>
            <person name="Olukolu B."/>
            <person name="Poorten T."/>
            <person name="Britton C."/>
            <person name="Davik J."/>
            <person name="Ashrafi H."/>
            <person name="Aiden E.L."/>
            <person name="Borodovsky M."/>
            <person name="Worthington M."/>
        </authorList>
    </citation>
    <scope>NUCLEOTIDE SEQUENCE [LARGE SCALE GENOMIC DNA]</scope>
    <source>
        <strain evidence="7">PI 553951</strain>
    </source>
</reference>
<dbReference type="SUPFAM" id="SSF51445">
    <property type="entry name" value="(Trans)glycosidases"/>
    <property type="match status" value="1"/>
</dbReference>
<keyword evidence="3" id="KW-0378">Hydrolase</keyword>
<keyword evidence="8" id="KW-1185">Reference proteome</keyword>
<dbReference type="InterPro" id="IPR017853">
    <property type="entry name" value="GH"/>
</dbReference>
<proteinExistence type="inferred from homology"/>
<comment type="caution">
    <text evidence="7">The sequence shown here is derived from an EMBL/GenBank/DDBJ whole genome shotgun (WGS) entry which is preliminary data.</text>
</comment>
<dbReference type="SUPFAM" id="SSF49785">
    <property type="entry name" value="Galactose-binding domain-like"/>
    <property type="match status" value="1"/>
</dbReference>
<dbReference type="PROSITE" id="PS51760">
    <property type="entry name" value="GH10_2"/>
    <property type="match status" value="1"/>
</dbReference>
<dbReference type="Gene3D" id="2.60.120.260">
    <property type="entry name" value="Galactose-binding domain-like"/>
    <property type="match status" value="1"/>
</dbReference>
<dbReference type="GO" id="GO:0000272">
    <property type="term" value="P:polysaccharide catabolic process"/>
    <property type="evidence" value="ECO:0007669"/>
    <property type="project" value="UniProtKB-KW"/>
</dbReference>
<dbReference type="GO" id="GO:0031176">
    <property type="term" value="F:endo-1,4-beta-xylanase activity"/>
    <property type="evidence" value="ECO:0007669"/>
    <property type="project" value="UniProtKB-ARBA"/>
</dbReference>
<dbReference type="Proteomes" id="UP001457282">
    <property type="component" value="Unassembled WGS sequence"/>
</dbReference>
<dbReference type="AlphaFoldDB" id="A0AAW1XYL0"/>
<evidence type="ECO:0000256" key="4">
    <source>
        <dbReference type="ARBA" id="ARBA00023277"/>
    </source>
</evidence>
<dbReference type="InterPro" id="IPR003305">
    <property type="entry name" value="CenC_carb-bd"/>
</dbReference>
<evidence type="ECO:0000259" key="6">
    <source>
        <dbReference type="PROSITE" id="PS51760"/>
    </source>
</evidence>
<dbReference type="Pfam" id="PF00331">
    <property type="entry name" value="Glyco_hydro_10"/>
    <property type="match status" value="1"/>
</dbReference>
<dbReference type="InterPro" id="IPR044846">
    <property type="entry name" value="GH10"/>
</dbReference>
<evidence type="ECO:0000256" key="3">
    <source>
        <dbReference type="ARBA" id="ARBA00022801"/>
    </source>
</evidence>
<feature type="domain" description="GH10" evidence="6">
    <location>
        <begin position="180"/>
        <end position="477"/>
    </location>
</feature>
<dbReference type="InterPro" id="IPR001000">
    <property type="entry name" value="GH10_dom"/>
</dbReference>
<dbReference type="PANTHER" id="PTHR31490">
    <property type="entry name" value="GLYCOSYL HYDROLASE"/>
    <property type="match status" value="1"/>
</dbReference>
<comment type="similarity">
    <text evidence="1">Belongs to the glycosyl hydrolase 10 (cellulase F) family.</text>
</comment>
<keyword evidence="4" id="KW-0119">Carbohydrate metabolism</keyword>
<accession>A0AAW1XYL0</accession>
<organism evidence="7 8">
    <name type="scientific">Rubus argutus</name>
    <name type="common">Southern blackberry</name>
    <dbReference type="NCBI Taxonomy" id="59490"/>
    <lineage>
        <taxon>Eukaryota</taxon>
        <taxon>Viridiplantae</taxon>
        <taxon>Streptophyta</taxon>
        <taxon>Embryophyta</taxon>
        <taxon>Tracheophyta</taxon>
        <taxon>Spermatophyta</taxon>
        <taxon>Magnoliopsida</taxon>
        <taxon>eudicotyledons</taxon>
        <taxon>Gunneridae</taxon>
        <taxon>Pentapetalae</taxon>
        <taxon>rosids</taxon>
        <taxon>fabids</taxon>
        <taxon>Rosales</taxon>
        <taxon>Rosaceae</taxon>
        <taxon>Rosoideae</taxon>
        <taxon>Rosoideae incertae sedis</taxon>
        <taxon>Rubus</taxon>
    </lineage>
</organism>